<evidence type="ECO:0000313" key="2">
    <source>
        <dbReference type="EMBL" id="KNF02937.1"/>
    </source>
</evidence>
<sequence>MPLTGLTSTTSNSVGSSSAVLQHIQSHRDEPVKQLFTKLNIVGKGACGAVYKGIHNATGTVLALQVINLDIKRF</sequence>
<reference evidence="3" key="1">
    <citation type="submission" date="2014-03" db="EMBL/GenBank/DDBJ databases">
        <title>The Genome Sequence of Puccinia striiformis f. sp. tritici PST-78.</title>
        <authorList>
            <consortium name="The Broad Institute Genome Sequencing Platform"/>
            <person name="Cuomo C."/>
            <person name="Hulbert S."/>
            <person name="Chen X."/>
            <person name="Walker B."/>
            <person name="Young S.K."/>
            <person name="Zeng Q."/>
            <person name="Gargeya S."/>
            <person name="Fitzgerald M."/>
            <person name="Haas B."/>
            <person name="Abouelleil A."/>
            <person name="Alvarado L."/>
            <person name="Arachchi H.M."/>
            <person name="Berlin A.M."/>
            <person name="Chapman S.B."/>
            <person name="Goldberg J."/>
            <person name="Griggs A."/>
            <person name="Gujja S."/>
            <person name="Hansen M."/>
            <person name="Howarth C."/>
            <person name="Imamovic A."/>
            <person name="Larimer J."/>
            <person name="McCowan C."/>
            <person name="Montmayeur A."/>
            <person name="Murphy C."/>
            <person name="Neiman D."/>
            <person name="Pearson M."/>
            <person name="Priest M."/>
            <person name="Roberts A."/>
            <person name="Saif S."/>
            <person name="Shea T."/>
            <person name="Sisk P."/>
            <person name="Sykes S."/>
            <person name="Wortman J."/>
            <person name="Nusbaum C."/>
            <person name="Birren B."/>
        </authorList>
    </citation>
    <scope>NUCLEOTIDE SEQUENCE [LARGE SCALE GENOMIC DNA]</scope>
    <source>
        <strain evidence="3">race PST-78</strain>
    </source>
</reference>
<feature type="region of interest" description="Disordered" evidence="1">
    <location>
        <begin position="1"/>
        <end position="20"/>
    </location>
</feature>
<gene>
    <name evidence="2" type="ORF">PSTG_03886</name>
</gene>
<accession>A0A0L0VUN4</accession>
<comment type="caution">
    <text evidence="2">The sequence shown here is derived from an EMBL/GenBank/DDBJ whole genome shotgun (WGS) entry which is preliminary data.</text>
</comment>
<dbReference type="Gene3D" id="3.30.200.20">
    <property type="entry name" value="Phosphorylase Kinase, domain 1"/>
    <property type="match status" value="1"/>
</dbReference>
<dbReference type="EMBL" id="AJIL01000020">
    <property type="protein sequence ID" value="KNF02937.1"/>
    <property type="molecule type" value="Genomic_DNA"/>
</dbReference>
<proteinExistence type="predicted"/>
<evidence type="ECO:0008006" key="4">
    <source>
        <dbReference type="Google" id="ProtNLM"/>
    </source>
</evidence>
<dbReference type="Proteomes" id="UP000054564">
    <property type="component" value="Unassembled WGS sequence"/>
</dbReference>
<dbReference type="SUPFAM" id="SSF56112">
    <property type="entry name" value="Protein kinase-like (PK-like)"/>
    <property type="match status" value="1"/>
</dbReference>
<evidence type="ECO:0000256" key="1">
    <source>
        <dbReference type="SAM" id="MobiDB-lite"/>
    </source>
</evidence>
<dbReference type="STRING" id="1165861.A0A0L0VUN4"/>
<protein>
    <recommendedName>
        <fullName evidence="4">Protein kinase domain-containing protein</fullName>
    </recommendedName>
</protein>
<name>A0A0L0VUN4_9BASI</name>
<organism evidence="2 3">
    <name type="scientific">Puccinia striiformis f. sp. tritici PST-78</name>
    <dbReference type="NCBI Taxonomy" id="1165861"/>
    <lineage>
        <taxon>Eukaryota</taxon>
        <taxon>Fungi</taxon>
        <taxon>Dikarya</taxon>
        <taxon>Basidiomycota</taxon>
        <taxon>Pucciniomycotina</taxon>
        <taxon>Pucciniomycetes</taxon>
        <taxon>Pucciniales</taxon>
        <taxon>Pucciniaceae</taxon>
        <taxon>Puccinia</taxon>
    </lineage>
</organism>
<dbReference type="AlphaFoldDB" id="A0A0L0VUN4"/>
<keyword evidence="3" id="KW-1185">Reference proteome</keyword>
<dbReference type="InterPro" id="IPR011009">
    <property type="entry name" value="Kinase-like_dom_sf"/>
</dbReference>
<evidence type="ECO:0000313" key="3">
    <source>
        <dbReference type="Proteomes" id="UP000054564"/>
    </source>
</evidence>
<feature type="compositionally biased region" description="Low complexity" evidence="1">
    <location>
        <begin position="1"/>
        <end position="18"/>
    </location>
</feature>